<accession>A0A1C2G0X1</accession>
<dbReference type="AlphaFoldDB" id="A0A1C2G0X1"/>
<dbReference type="PRINTS" id="PR00412">
    <property type="entry name" value="EPOXHYDRLASE"/>
</dbReference>
<keyword evidence="2" id="KW-1185">Reference proteome</keyword>
<dbReference type="PANTHER" id="PTHR45763:SF8">
    <property type="entry name" value="ALPHA_BETA-HYDROLASES SUPERFAMILY PROTEIN"/>
    <property type="match status" value="1"/>
</dbReference>
<sequence length="295" mass="30709">MITMGTRSRMTLADGRVLAYADCGPSSGMPVVYCHGFPSSAREADLLVPVLAAEGVRLIAPDRPGYGASSPQTGRSLGGFADDVAALLDHLGVAKAAVIGVSGGGPYALSLLARLPERLGPGALVAGLGPPSAQVSCRTDFFPIARWALYVIGIAPVLAPLLARPAVHALRLRGRLQLGLRLTAPADREVLADPAVLDILVGAQHAGLIQGGYAAVQDLLLYVRPWDVSLAAIRAPCTLWHGTCDRIVPAAVAVALAGALPTARLRLIPGEGHYSLPIRHRGPILRELIASAHWS</sequence>
<dbReference type="OrthoDB" id="9779853at2"/>
<dbReference type="Proteomes" id="UP000253250">
    <property type="component" value="Unassembled WGS sequence"/>
</dbReference>
<evidence type="ECO:0000313" key="1">
    <source>
        <dbReference type="EMBL" id="RCN55866.1"/>
    </source>
</evidence>
<reference evidence="1 2" key="1">
    <citation type="submission" date="2018-02" db="EMBL/GenBank/DDBJ databases">
        <title>Insights into the biology of acidophilic members of the Acidiferrobacteraceae family derived from comparative genomic analyses.</title>
        <authorList>
            <person name="Issotta F."/>
            <person name="Thyssen C."/>
            <person name="Mena C."/>
            <person name="Moya A."/>
            <person name="Bellenberg S."/>
            <person name="Sproer C."/>
            <person name="Covarrubias P.C."/>
            <person name="Sand W."/>
            <person name="Quatrini R."/>
            <person name="Vera M."/>
        </authorList>
    </citation>
    <scope>NUCLEOTIDE SEQUENCE [LARGE SCALE GENOMIC DNA]</scope>
    <source>
        <strain evidence="2">m-1</strain>
    </source>
</reference>
<dbReference type="PRINTS" id="PR00111">
    <property type="entry name" value="ABHYDROLASE"/>
</dbReference>
<dbReference type="InterPro" id="IPR000073">
    <property type="entry name" value="AB_hydrolase_1"/>
</dbReference>
<keyword evidence="1" id="KW-0378">Hydrolase</keyword>
<dbReference type="InterPro" id="IPR000639">
    <property type="entry name" value="Epox_hydrolase-like"/>
</dbReference>
<dbReference type="InterPro" id="IPR029058">
    <property type="entry name" value="AB_hydrolase_fold"/>
</dbReference>
<comment type="caution">
    <text evidence="1">The sequence shown here is derived from an EMBL/GenBank/DDBJ whole genome shotgun (WGS) entry which is preliminary data.</text>
</comment>
<gene>
    <name evidence="1" type="ORF">C4900_08110</name>
</gene>
<dbReference type="Pfam" id="PF00561">
    <property type="entry name" value="Abhydrolase_1"/>
    <property type="match status" value="1"/>
</dbReference>
<name>A0A1C2G0X1_9GAMM</name>
<dbReference type="STRING" id="163359.A9R16_13300"/>
<dbReference type="Gene3D" id="3.40.50.1820">
    <property type="entry name" value="alpha/beta hydrolase"/>
    <property type="match status" value="1"/>
</dbReference>
<protein>
    <submittedName>
        <fullName evidence="1">Alpha/beta hydrolase</fullName>
    </submittedName>
</protein>
<dbReference type="EMBL" id="PSYR01000002">
    <property type="protein sequence ID" value="RCN55866.1"/>
    <property type="molecule type" value="Genomic_DNA"/>
</dbReference>
<dbReference type="PANTHER" id="PTHR45763">
    <property type="entry name" value="HYDROLASE, ALPHA/BETA FOLD FAMILY PROTEIN, EXPRESSED-RELATED"/>
    <property type="match status" value="1"/>
</dbReference>
<organism evidence="1 2">
    <name type="scientific">Acidiferrobacter thiooxydans</name>
    <dbReference type="NCBI Taxonomy" id="163359"/>
    <lineage>
        <taxon>Bacteria</taxon>
        <taxon>Pseudomonadati</taxon>
        <taxon>Pseudomonadota</taxon>
        <taxon>Gammaproteobacteria</taxon>
        <taxon>Acidiferrobacterales</taxon>
        <taxon>Acidiferrobacteraceae</taxon>
        <taxon>Acidiferrobacter</taxon>
    </lineage>
</organism>
<dbReference type="SUPFAM" id="SSF53474">
    <property type="entry name" value="alpha/beta-Hydrolases"/>
    <property type="match status" value="1"/>
</dbReference>
<dbReference type="GO" id="GO:0016787">
    <property type="term" value="F:hydrolase activity"/>
    <property type="evidence" value="ECO:0007669"/>
    <property type="project" value="UniProtKB-KW"/>
</dbReference>
<proteinExistence type="predicted"/>
<evidence type="ECO:0000313" key="2">
    <source>
        <dbReference type="Proteomes" id="UP000253250"/>
    </source>
</evidence>